<accession>A0ACC2M3A4</accession>
<proteinExistence type="predicted"/>
<evidence type="ECO:0000313" key="1">
    <source>
        <dbReference type="EMBL" id="KAJ8640241.1"/>
    </source>
</evidence>
<evidence type="ECO:0000313" key="2">
    <source>
        <dbReference type="Proteomes" id="UP001234297"/>
    </source>
</evidence>
<protein>
    <submittedName>
        <fullName evidence="1">Uncharacterized protein</fullName>
    </submittedName>
</protein>
<dbReference type="Proteomes" id="UP001234297">
    <property type="component" value="Chromosome 5"/>
</dbReference>
<name>A0ACC2M3A4_PERAE</name>
<comment type="caution">
    <text evidence="1">The sequence shown here is derived from an EMBL/GenBank/DDBJ whole genome shotgun (WGS) entry which is preliminary data.</text>
</comment>
<organism evidence="1 2">
    <name type="scientific">Persea americana</name>
    <name type="common">Avocado</name>
    <dbReference type="NCBI Taxonomy" id="3435"/>
    <lineage>
        <taxon>Eukaryota</taxon>
        <taxon>Viridiplantae</taxon>
        <taxon>Streptophyta</taxon>
        <taxon>Embryophyta</taxon>
        <taxon>Tracheophyta</taxon>
        <taxon>Spermatophyta</taxon>
        <taxon>Magnoliopsida</taxon>
        <taxon>Magnoliidae</taxon>
        <taxon>Laurales</taxon>
        <taxon>Lauraceae</taxon>
        <taxon>Persea</taxon>
    </lineage>
</organism>
<reference evidence="1 2" key="1">
    <citation type="journal article" date="2022" name="Hortic Res">
        <title>A haplotype resolved chromosomal level avocado genome allows analysis of novel avocado genes.</title>
        <authorList>
            <person name="Nath O."/>
            <person name="Fletcher S.J."/>
            <person name="Hayward A."/>
            <person name="Shaw L.M."/>
            <person name="Masouleh A.K."/>
            <person name="Furtado A."/>
            <person name="Henry R.J."/>
            <person name="Mitter N."/>
        </authorList>
    </citation>
    <scope>NUCLEOTIDE SEQUENCE [LARGE SCALE GENOMIC DNA]</scope>
    <source>
        <strain evidence="2">cv. Hass</strain>
    </source>
</reference>
<dbReference type="EMBL" id="CM056813">
    <property type="protein sequence ID" value="KAJ8640241.1"/>
    <property type="molecule type" value="Genomic_DNA"/>
</dbReference>
<sequence>MIYEFPLPSPFLWAVDLGSGLKNGNGQNSQQCLASLDRYYSFEANTTKNLPSVVVVEGQAKHETRSFDENPFASFCYESSPCRVHQNLSLLPIKTSSLFPIKVIHLYCVKTWPPSLLPPSPVQHGFISACGFSRSASRLHLGSWLLPFGFISACGFSISASSRLVASPVRLYLGLWLLVPFAQNCTATVPFVQGRSASSRLVASPVRLHLGLCLLQFGFISARGFSRSASSRLVASPVRLYLGLWLLVPFAQTCTATVPFVQGRLASSRLVVPFVQGRSASSRLVASRTPVPFVHTKGRSACGFSYPLYTSRTRLHLGLWLLVPPVTCTLCTLVPFVQTKGRSACGFSPFGFREGEKVAASSFLFFFSSPLYSVCRSASALLCIGFAVRFWRRRREVAASIGFRIDF</sequence>
<gene>
    <name evidence="1" type="ORF">MRB53_016935</name>
</gene>
<keyword evidence="2" id="KW-1185">Reference proteome</keyword>